<dbReference type="PANTHER" id="PTHR42711">
    <property type="entry name" value="ABC TRANSPORTER ATP-BINDING PROTEIN"/>
    <property type="match status" value="1"/>
</dbReference>
<dbReference type="Pfam" id="PF00005">
    <property type="entry name" value="ABC_tran"/>
    <property type="match status" value="1"/>
</dbReference>
<evidence type="ECO:0000256" key="4">
    <source>
        <dbReference type="ARBA" id="ARBA00022741"/>
    </source>
</evidence>
<gene>
    <name evidence="8" type="ORF">ACFQ5X_20875</name>
</gene>
<comment type="caution">
    <text evidence="8">The sequence shown here is derived from an EMBL/GenBank/DDBJ whole genome shotgun (WGS) entry which is preliminary data.</text>
</comment>
<comment type="subcellular location">
    <subcellularLocation>
        <location evidence="1">Cell membrane</location>
        <topology evidence="1">Peripheral membrane protein</topology>
    </subcellularLocation>
</comment>
<dbReference type="InterPro" id="IPR003593">
    <property type="entry name" value="AAA+_ATPase"/>
</dbReference>
<reference evidence="9" key="1">
    <citation type="journal article" date="2019" name="Int. J. Syst. Evol. Microbiol.">
        <title>The Global Catalogue of Microorganisms (GCM) 10K type strain sequencing project: providing services to taxonomists for standard genome sequencing and annotation.</title>
        <authorList>
            <consortium name="The Broad Institute Genomics Platform"/>
            <consortium name="The Broad Institute Genome Sequencing Center for Infectious Disease"/>
            <person name="Wu L."/>
            <person name="Ma J."/>
        </authorList>
    </citation>
    <scope>NUCLEOTIDE SEQUENCE [LARGE SCALE GENOMIC DNA]</scope>
    <source>
        <strain evidence="9">CGMCC 4.7020</strain>
    </source>
</reference>
<dbReference type="CDD" id="cd03230">
    <property type="entry name" value="ABC_DR_subfamily_A"/>
    <property type="match status" value="1"/>
</dbReference>
<keyword evidence="5 8" id="KW-0067">ATP-binding</keyword>
<keyword evidence="3" id="KW-0813">Transport</keyword>
<evidence type="ECO:0000313" key="8">
    <source>
        <dbReference type="EMBL" id="MFD1308302.1"/>
    </source>
</evidence>
<dbReference type="PANTHER" id="PTHR42711:SF5">
    <property type="entry name" value="ABC TRANSPORTER ATP-BINDING PROTEIN NATA"/>
    <property type="match status" value="1"/>
</dbReference>
<dbReference type="EMBL" id="JBHTMM010000025">
    <property type="protein sequence ID" value="MFD1308302.1"/>
    <property type="molecule type" value="Genomic_DNA"/>
</dbReference>
<dbReference type="PROSITE" id="PS50893">
    <property type="entry name" value="ABC_TRANSPORTER_2"/>
    <property type="match status" value="1"/>
</dbReference>
<dbReference type="InterPro" id="IPR027417">
    <property type="entry name" value="P-loop_NTPase"/>
</dbReference>
<evidence type="ECO:0000256" key="5">
    <source>
        <dbReference type="ARBA" id="ARBA00022840"/>
    </source>
</evidence>
<evidence type="ECO:0000313" key="9">
    <source>
        <dbReference type="Proteomes" id="UP001597058"/>
    </source>
</evidence>
<dbReference type="InterPro" id="IPR050763">
    <property type="entry name" value="ABC_transporter_ATP-binding"/>
</dbReference>
<dbReference type="GO" id="GO:0005524">
    <property type="term" value="F:ATP binding"/>
    <property type="evidence" value="ECO:0007669"/>
    <property type="project" value="UniProtKB-KW"/>
</dbReference>
<protein>
    <submittedName>
        <fullName evidence="8">ABC transporter ATP-binding protein</fullName>
    </submittedName>
</protein>
<organism evidence="8 9">
    <name type="scientific">Streptomyces kaempferi</name>
    <dbReference type="NCBI Taxonomy" id="333725"/>
    <lineage>
        <taxon>Bacteria</taxon>
        <taxon>Bacillati</taxon>
        <taxon>Actinomycetota</taxon>
        <taxon>Actinomycetes</taxon>
        <taxon>Kitasatosporales</taxon>
        <taxon>Streptomycetaceae</taxon>
        <taxon>Streptomyces</taxon>
    </lineage>
</organism>
<accession>A0ABW3XG07</accession>
<feature type="domain" description="ABC transporter" evidence="7">
    <location>
        <begin position="9"/>
        <end position="247"/>
    </location>
</feature>
<dbReference type="SMART" id="SM00382">
    <property type="entry name" value="AAA"/>
    <property type="match status" value="1"/>
</dbReference>
<dbReference type="Gene3D" id="3.40.50.300">
    <property type="entry name" value="P-loop containing nucleotide triphosphate hydrolases"/>
    <property type="match status" value="1"/>
</dbReference>
<dbReference type="Proteomes" id="UP001597058">
    <property type="component" value="Unassembled WGS sequence"/>
</dbReference>
<keyword evidence="6" id="KW-0046">Antibiotic resistance</keyword>
<keyword evidence="4" id="KW-0547">Nucleotide-binding</keyword>
<name>A0ABW3XG07_9ACTN</name>
<dbReference type="InterPro" id="IPR003439">
    <property type="entry name" value="ABC_transporter-like_ATP-bd"/>
</dbReference>
<proteinExistence type="inferred from homology"/>
<comment type="similarity">
    <text evidence="2">Belongs to the ABC transporter superfamily.</text>
</comment>
<evidence type="ECO:0000256" key="6">
    <source>
        <dbReference type="ARBA" id="ARBA00023251"/>
    </source>
</evidence>
<dbReference type="SUPFAM" id="SSF52540">
    <property type="entry name" value="P-loop containing nucleoside triphosphate hydrolases"/>
    <property type="match status" value="1"/>
</dbReference>
<evidence type="ECO:0000256" key="1">
    <source>
        <dbReference type="ARBA" id="ARBA00004202"/>
    </source>
</evidence>
<dbReference type="RefSeq" id="WP_381232382.1">
    <property type="nucleotide sequence ID" value="NZ_JBHSKH010000001.1"/>
</dbReference>
<evidence type="ECO:0000259" key="7">
    <source>
        <dbReference type="PROSITE" id="PS50893"/>
    </source>
</evidence>
<evidence type="ECO:0000256" key="2">
    <source>
        <dbReference type="ARBA" id="ARBA00005417"/>
    </source>
</evidence>
<sequence>MTTSDDHAVEVRALTREFGSRRRPDAVVTALRGIDLTVRTGEVHGLLGPNGAGKTTLCKILTTVLLPSSGTARVCGHDIAASPRAVKPLIGIVFGGDRGLYGRITPRQNLGLWGALYGLHGRELRRRTDALLDRVGLSERADDRVDGFSRGMKQRLHLARGLVSDPQVLILDEPTTGMDPLAAYDFRTLVRELRAEGRTVLITTHDMAEAEAVCDRVTLIDRGRVLATDRPEVLARRMSAYERVEAAAVSAAVAEDLRGLPGVFSLDRTPDGRVSVEISAADTTGEVLRRLVASGVTSLATVRPGLAEVYRHLVQDRGMRVTR</sequence>
<keyword evidence="9" id="KW-1185">Reference proteome</keyword>
<evidence type="ECO:0000256" key="3">
    <source>
        <dbReference type="ARBA" id="ARBA00022448"/>
    </source>
</evidence>